<organism evidence="3 4">
    <name type="scientific">Aspergillus avenaceus</name>
    <dbReference type="NCBI Taxonomy" id="36643"/>
    <lineage>
        <taxon>Eukaryota</taxon>
        <taxon>Fungi</taxon>
        <taxon>Dikarya</taxon>
        <taxon>Ascomycota</taxon>
        <taxon>Pezizomycotina</taxon>
        <taxon>Eurotiomycetes</taxon>
        <taxon>Eurotiomycetidae</taxon>
        <taxon>Eurotiales</taxon>
        <taxon>Aspergillaceae</taxon>
        <taxon>Aspergillus</taxon>
        <taxon>Aspergillus subgen. Circumdati</taxon>
    </lineage>
</organism>
<evidence type="ECO:0000256" key="1">
    <source>
        <dbReference type="SAM" id="MobiDB-lite"/>
    </source>
</evidence>
<keyword evidence="4" id="KW-1185">Reference proteome</keyword>
<gene>
    <name evidence="3" type="ORF">BDV25DRAFT_135115</name>
</gene>
<proteinExistence type="predicted"/>
<reference evidence="3 4" key="1">
    <citation type="submission" date="2019-04" db="EMBL/GenBank/DDBJ databases">
        <title>Friends and foes A comparative genomics study of 23 Aspergillus species from section Flavi.</title>
        <authorList>
            <consortium name="DOE Joint Genome Institute"/>
            <person name="Kjaerbolling I."/>
            <person name="Vesth T."/>
            <person name="Frisvad J.C."/>
            <person name="Nybo J.L."/>
            <person name="Theobald S."/>
            <person name="Kildgaard S."/>
            <person name="Isbrandt T."/>
            <person name="Kuo A."/>
            <person name="Sato A."/>
            <person name="Lyhne E.K."/>
            <person name="Kogle M.E."/>
            <person name="Wiebenga A."/>
            <person name="Kun R.S."/>
            <person name="Lubbers R.J."/>
            <person name="Makela M.R."/>
            <person name="Barry K."/>
            <person name="Chovatia M."/>
            <person name="Clum A."/>
            <person name="Daum C."/>
            <person name="Haridas S."/>
            <person name="He G."/>
            <person name="LaButti K."/>
            <person name="Lipzen A."/>
            <person name="Mondo S."/>
            <person name="Riley R."/>
            <person name="Salamov A."/>
            <person name="Simmons B.A."/>
            <person name="Magnuson J.K."/>
            <person name="Henrissat B."/>
            <person name="Mortensen U.H."/>
            <person name="Larsen T.O."/>
            <person name="Devries R.P."/>
            <person name="Grigoriev I.V."/>
            <person name="Machida M."/>
            <person name="Baker S.E."/>
            <person name="Andersen M.R."/>
        </authorList>
    </citation>
    <scope>NUCLEOTIDE SEQUENCE [LARGE SCALE GENOMIC DNA]</scope>
    <source>
        <strain evidence="3 4">IBT 18842</strain>
    </source>
</reference>
<evidence type="ECO:0000256" key="2">
    <source>
        <dbReference type="SAM" id="SignalP"/>
    </source>
</evidence>
<feature type="chain" id="PRO_5025006479" evidence="2">
    <location>
        <begin position="28"/>
        <end position="117"/>
    </location>
</feature>
<feature type="compositionally biased region" description="Polar residues" evidence="1">
    <location>
        <begin position="74"/>
        <end position="85"/>
    </location>
</feature>
<evidence type="ECO:0000313" key="3">
    <source>
        <dbReference type="EMBL" id="KAE8155367.1"/>
    </source>
</evidence>
<feature type="region of interest" description="Disordered" evidence="1">
    <location>
        <begin position="40"/>
        <end position="117"/>
    </location>
</feature>
<sequence length="117" mass="12625">MQNAPVAGLDLAMASILLSHLIANVVTVRGDGGVRCFNHPGLLQPEMTPDRSSDESSTSLKSDYQRALRRTREGASQSGYSSSTGEEPEPPNLRIADLEDEPTGAVDEDDDGRVLQW</sequence>
<dbReference type="EMBL" id="ML742023">
    <property type="protein sequence ID" value="KAE8155367.1"/>
    <property type="molecule type" value="Genomic_DNA"/>
</dbReference>
<feature type="compositionally biased region" description="Acidic residues" evidence="1">
    <location>
        <begin position="98"/>
        <end position="111"/>
    </location>
</feature>
<protein>
    <submittedName>
        <fullName evidence="3">Uncharacterized protein</fullName>
    </submittedName>
</protein>
<dbReference type="AlphaFoldDB" id="A0A5N6U9U4"/>
<feature type="compositionally biased region" description="Basic and acidic residues" evidence="1">
    <location>
        <begin position="63"/>
        <end position="73"/>
    </location>
</feature>
<accession>A0A5N6U9U4</accession>
<keyword evidence="2" id="KW-0732">Signal</keyword>
<name>A0A5N6U9U4_ASPAV</name>
<evidence type="ECO:0000313" key="4">
    <source>
        <dbReference type="Proteomes" id="UP000325780"/>
    </source>
</evidence>
<feature type="signal peptide" evidence="2">
    <location>
        <begin position="1"/>
        <end position="27"/>
    </location>
</feature>
<dbReference type="Proteomes" id="UP000325780">
    <property type="component" value="Unassembled WGS sequence"/>
</dbReference>